<accession>A0AAN5AM43</accession>
<dbReference type="SMART" id="SM00470">
    <property type="entry name" value="ParB"/>
    <property type="match status" value="1"/>
</dbReference>
<dbReference type="EMBL" id="BQKE01000006">
    <property type="protein sequence ID" value="GJM64675.1"/>
    <property type="molecule type" value="Genomic_DNA"/>
</dbReference>
<sequence length="313" mass="36211">MEKKTHLTNLDGTFLKSEPQISEELKEWIQPLSEEQFQQLKENIEREGVRDPLTMWKEKGLLVDGHHRFKIIQELGLSWETVPVIYQSFDSIEDVKDWMILNQLGRRNLNSNELSYLRGKLYNREKGKRGGQEGNSNYSGRDECANLTHSSTAEKIANDFSVGERTIHRDSDYAKGVDIIGNEDPNLKADILSGKKKVSKAIVQKLGKKGKVDGRTSLNELIEISRGEAEETMKARKEEEKKDAKEEFIKNMTEIHDYKEFYVIREQILTLFKDHLDDIESAVPDETKYLLGITNRLHVLVEHHWDNVVSKEK</sequence>
<comment type="caution">
    <text evidence="2">The sequence shown here is derived from an EMBL/GenBank/DDBJ whole genome shotgun (WGS) entry which is preliminary data.</text>
</comment>
<dbReference type="Gene3D" id="3.90.1530.10">
    <property type="entry name" value="Conserved hypothetical protein from pyrococcus furiosus pfu- 392566-001, ParB domain"/>
    <property type="match status" value="1"/>
</dbReference>
<name>A0AAN5AM43_9BACT</name>
<keyword evidence="3" id="KW-1185">Reference proteome</keyword>
<proteinExistence type="predicted"/>
<protein>
    <recommendedName>
        <fullName evidence="1">ParB-like N-terminal domain-containing protein</fullName>
    </recommendedName>
</protein>
<evidence type="ECO:0000259" key="1">
    <source>
        <dbReference type="SMART" id="SM00470"/>
    </source>
</evidence>
<dbReference type="SUPFAM" id="SSF110849">
    <property type="entry name" value="ParB/Sulfiredoxin"/>
    <property type="match status" value="1"/>
</dbReference>
<dbReference type="InterPro" id="IPR003115">
    <property type="entry name" value="ParB_N"/>
</dbReference>
<gene>
    <name evidence="2" type="ORF">PEDI_52270</name>
</gene>
<organism evidence="2 3">
    <name type="scientific">Persicobacter diffluens</name>
    <dbReference type="NCBI Taxonomy" id="981"/>
    <lineage>
        <taxon>Bacteria</taxon>
        <taxon>Pseudomonadati</taxon>
        <taxon>Bacteroidota</taxon>
        <taxon>Cytophagia</taxon>
        <taxon>Cytophagales</taxon>
        <taxon>Persicobacteraceae</taxon>
        <taxon>Persicobacter</taxon>
    </lineage>
</organism>
<dbReference type="InterPro" id="IPR036086">
    <property type="entry name" value="ParB/Sulfiredoxin_sf"/>
</dbReference>
<dbReference type="Proteomes" id="UP001310022">
    <property type="component" value="Unassembled WGS sequence"/>
</dbReference>
<dbReference type="RefSeq" id="WP_338239739.1">
    <property type="nucleotide sequence ID" value="NZ_BQKE01000006.1"/>
</dbReference>
<feature type="domain" description="ParB-like N-terminal" evidence="1">
    <location>
        <begin position="21"/>
        <end position="103"/>
    </location>
</feature>
<evidence type="ECO:0000313" key="2">
    <source>
        <dbReference type="EMBL" id="GJM64675.1"/>
    </source>
</evidence>
<evidence type="ECO:0000313" key="3">
    <source>
        <dbReference type="Proteomes" id="UP001310022"/>
    </source>
</evidence>
<reference evidence="2 3" key="1">
    <citation type="submission" date="2021-12" db="EMBL/GenBank/DDBJ databases">
        <title>Genome sequencing of bacteria with rrn-lacking chromosome and rrn-plasmid.</title>
        <authorList>
            <person name="Anda M."/>
            <person name="Iwasaki W."/>
        </authorList>
    </citation>
    <scope>NUCLEOTIDE SEQUENCE [LARGE SCALE GENOMIC DNA]</scope>
    <source>
        <strain evidence="2 3">NBRC 15940</strain>
    </source>
</reference>
<dbReference type="AlphaFoldDB" id="A0AAN5AM43"/>